<reference evidence="2" key="1">
    <citation type="journal article" date="2022" name="Mol. Ecol. Resour.">
        <title>The genomes of chicory, endive, great burdock and yacon provide insights into Asteraceae palaeo-polyploidization history and plant inulin production.</title>
        <authorList>
            <person name="Fan W."/>
            <person name="Wang S."/>
            <person name="Wang H."/>
            <person name="Wang A."/>
            <person name="Jiang F."/>
            <person name="Liu H."/>
            <person name="Zhao H."/>
            <person name="Xu D."/>
            <person name="Zhang Y."/>
        </authorList>
    </citation>
    <scope>NUCLEOTIDE SEQUENCE [LARGE SCALE GENOMIC DNA]</scope>
    <source>
        <strain evidence="2">cv. Punajuju</strain>
    </source>
</reference>
<name>A0ACB9DXU3_CICIN</name>
<protein>
    <submittedName>
        <fullName evidence="1">Uncharacterized protein</fullName>
    </submittedName>
</protein>
<dbReference type="Proteomes" id="UP001055811">
    <property type="component" value="Linkage Group LG04"/>
</dbReference>
<organism evidence="1 2">
    <name type="scientific">Cichorium intybus</name>
    <name type="common">Chicory</name>
    <dbReference type="NCBI Taxonomy" id="13427"/>
    <lineage>
        <taxon>Eukaryota</taxon>
        <taxon>Viridiplantae</taxon>
        <taxon>Streptophyta</taxon>
        <taxon>Embryophyta</taxon>
        <taxon>Tracheophyta</taxon>
        <taxon>Spermatophyta</taxon>
        <taxon>Magnoliopsida</taxon>
        <taxon>eudicotyledons</taxon>
        <taxon>Gunneridae</taxon>
        <taxon>Pentapetalae</taxon>
        <taxon>asterids</taxon>
        <taxon>campanulids</taxon>
        <taxon>Asterales</taxon>
        <taxon>Asteraceae</taxon>
        <taxon>Cichorioideae</taxon>
        <taxon>Cichorieae</taxon>
        <taxon>Cichoriinae</taxon>
        <taxon>Cichorium</taxon>
    </lineage>
</organism>
<evidence type="ECO:0000313" key="1">
    <source>
        <dbReference type="EMBL" id="KAI3751514.1"/>
    </source>
</evidence>
<dbReference type="EMBL" id="CM042012">
    <property type="protein sequence ID" value="KAI3751514.1"/>
    <property type="molecule type" value="Genomic_DNA"/>
</dbReference>
<reference evidence="1 2" key="2">
    <citation type="journal article" date="2022" name="Mol. Ecol. Resour.">
        <title>The genomes of chicory, endive, great burdock and yacon provide insights into Asteraceae paleo-polyploidization history and plant inulin production.</title>
        <authorList>
            <person name="Fan W."/>
            <person name="Wang S."/>
            <person name="Wang H."/>
            <person name="Wang A."/>
            <person name="Jiang F."/>
            <person name="Liu H."/>
            <person name="Zhao H."/>
            <person name="Xu D."/>
            <person name="Zhang Y."/>
        </authorList>
    </citation>
    <scope>NUCLEOTIDE SEQUENCE [LARGE SCALE GENOMIC DNA]</scope>
    <source>
        <strain evidence="2">cv. Punajuju</strain>
        <tissue evidence="1">Leaves</tissue>
    </source>
</reference>
<accession>A0ACB9DXU3</accession>
<gene>
    <name evidence="1" type="ORF">L2E82_22602</name>
</gene>
<proteinExistence type="predicted"/>
<keyword evidence="2" id="KW-1185">Reference proteome</keyword>
<comment type="caution">
    <text evidence="1">The sequence shown here is derived from an EMBL/GenBank/DDBJ whole genome shotgun (WGS) entry which is preliminary data.</text>
</comment>
<sequence length="241" mass="27422">MNTTKKGAKLTRLDSRGCLRIEIGTVKERTSLAYPTCERDALIMLLLKRKSIRVLWVKIGLDAKPVEFEHDTTRLVLTNLKHPFVEASMMTYFKVQMMPRVATLIIYCARICHNATLLRPVVVSILQEAMSGCPPSVTDMISRLLLKDAAYGAAAYIYYELLLQDRDLCVRLAASRSLYFHIEDATFSQQEFAYLLPVCWKLSFKLIEDVQEFDSKVQVLNTISVLISYVGDIISYALQLV</sequence>
<evidence type="ECO:0000313" key="2">
    <source>
        <dbReference type="Proteomes" id="UP001055811"/>
    </source>
</evidence>